<reference evidence="2" key="2">
    <citation type="submission" date="2023-05" db="EMBL/GenBank/DDBJ databases">
        <authorList>
            <consortium name="Lawrence Berkeley National Laboratory"/>
            <person name="Steindorff A."/>
            <person name="Hensen N."/>
            <person name="Bonometti L."/>
            <person name="Westerberg I."/>
            <person name="Brannstrom I.O."/>
            <person name="Guillou S."/>
            <person name="Cros-Aarteil S."/>
            <person name="Calhoun S."/>
            <person name="Haridas S."/>
            <person name="Kuo A."/>
            <person name="Mondo S."/>
            <person name="Pangilinan J."/>
            <person name="Riley R."/>
            <person name="Labutti K."/>
            <person name="Andreopoulos B."/>
            <person name="Lipzen A."/>
            <person name="Chen C."/>
            <person name="Yanf M."/>
            <person name="Daum C."/>
            <person name="Ng V."/>
            <person name="Clum A."/>
            <person name="Ohm R."/>
            <person name="Martin F."/>
            <person name="Silar P."/>
            <person name="Natvig D."/>
            <person name="Lalanne C."/>
            <person name="Gautier V."/>
            <person name="Ament-Velasquez S.L."/>
            <person name="Kruys A."/>
            <person name="Hutchinson M.I."/>
            <person name="Powell A.J."/>
            <person name="Barry K."/>
            <person name="Miller A.N."/>
            <person name="Grigoriev I.V."/>
            <person name="Debuchy R."/>
            <person name="Gladieux P."/>
            <person name="Thoren M.H."/>
            <person name="Johannesson H."/>
        </authorList>
    </citation>
    <scope>NUCLEOTIDE SEQUENCE</scope>
    <source>
        <strain evidence="2">CBS 892.96</strain>
    </source>
</reference>
<evidence type="ECO:0000313" key="3">
    <source>
        <dbReference type="Proteomes" id="UP001302321"/>
    </source>
</evidence>
<proteinExistence type="predicted"/>
<dbReference type="AlphaFoldDB" id="A0AAN7A9V4"/>
<evidence type="ECO:0000313" key="2">
    <source>
        <dbReference type="EMBL" id="KAK4179468.1"/>
    </source>
</evidence>
<feature type="chain" id="PRO_5043037600" description="Secreted protein" evidence="1">
    <location>
        <begin position="23"/>
        <end position="92"/>
    </location>
</feature>
<dbReference type="EMBL" id="MU866116">
    <property type="protein sequence ID" value="KAK4179468.1"/>
    <property type="molecule type" value="Genomic_DNA"/>
</dbReference>
<reference evidence="2" key="1">
    <citation type="journal article" date="2023" name="Mol. Phylogenet. Evol.">
        <title>Genome-scale phylogeny and comparative genomics of the fungal order Sordariales.</title>
        <authorList>
            <person name="Hensen N."/>
            <person name="Bonometti L."/>
            <person name="Westerberg I."/>
            <person name="Brannstrom I.O."/>
            <person name="Guillou S."/>
            <person name="Cros-Aarteil S."/>
            <person name="Calhoun S."/>
            <person name="Haridas S."/>
            <person name="Kuo A."/>
            <person name="Mondo S."/>
            <person name="Pangilinan J."/>
            <person name="Riley R."/>
            <person name="LaButti K."/>
            <person name="Andreopoulos B."/>
            <person name="Lipzen A."/>
            <person name="Chen C."/>
            <person name="Yan M."/>
            <person name="Daum C."/>
            <person name="Ng V."/>
            <person name="Clum A."/>
            <person name="Steindorff A."/>
            <person name="Ohm R.A."/>
            <person name="Martin F."/>
            <person name="Silar P."/>
            <person name="Natvig D.O."/>
            <person name="Lalanne C."/>
            <person name="Gautier V."/>
            <person name="Ament-Velasquez S.L."/>
            <person name="Kruys A."/>
            <person name="Hutchinson M.I."/>
            <person name="Powell A.J."/>
            <person name="Barry K."/>
            <person name="Miller A.N."/>
            <person name="Grigoriev I.V."/>
            <person name="Debuchy R."/>
            <person name="Gladieux P."/>
            <person name="Hiltunen Thoren M."/>
            <person name="Johannesson H."/>
        </authorList>
    </citation>
    <scope>NUCLEOTIDE SEQUENCE</scope>
    <source>
        <strain evidence="2">CBS 892.96</strain>
    </source>
</reference>
<accession>A0AAN7A9V4</accession>
<feature type="signal peptide" evidence="1">
    <location>
        <begin position="1"/>
        <end position="22"/>
    </location>
</feature>
<name>A0AAN7A9V4_9PEZI</name>
<sequence length="92" mass="10471">MAQVNIDMIITAYALWLHWGMAGSQCPKNQPQTDTLNRCQHGLRFRFQNYLRGYLNGFLCCEGLLPFSTYKISFKANTMDKGIETTLASGRC</sequence>
<evidence type="ECO:0000256" key="1">
    <source>
        <dbReference type="SAM" id="SignalP"/>
    </source>
</evidence>
<keyword evidence="3" id="KW-1185">Reference proteome</keyword>
<gene>
    <name evidence="2" type="ORF">QBC36DRAFT_322498</name>
</gene>
<keyword evidence="1" id="KW-0732">Signal</keyword>
<evidence type="ECO:0008006" key="4">
    <source>
        <dbReference type="Google" id="ProtNLM"/>
    </source>
</evidence>
<protein>
    <recommendedName>
        <fullName evidence="4">Secreted protein</fullName>
    </recommendedName>
</protein>
<dbReference type="Proteomes" id="UP001302321">
    <property type="component" value="Unassembled WGS sequence"/>
</dbReference>
<organism evidence="2 3">
    <name type="scientific">Triangularia setosa</name>
    <dbReference type="NCBI Taxonomy" id="2587417"/>
    <lineage>
        <taxon>Eukaryota</taxon>
        <taxon>Fungi</taxon>
        <taxon>Dikarya</taxon>
        <taxon>Ascomycota</taxon>
        <taxon>Pezizomycotina</taxon>
        <taxon>Sordariomycetes</taxon>
        <taxon>Sordariomycetidae</taxon>
        <taxon>Sordariales</taxon>
        <taxon>Podosporaceae</taxon>
        <taxon>Triangularia</taxon>
    </lineage>
</organism>
<comment type="caution">
    <text evidence="2">The sequence shown here is derived from an EMBL/GenBank/DDBJ whole genome shotgun (WGS) entry which is preliminary data.</text>
</comment>